<dbReference type="RefSeq" id="WP_183135224.1">
    <property type="nucleotide sequence ID" value="NZ_RBNR01000300.1"/>
</dbReference>
<sequence>MAAWDDSPIITPASERMKQTNMLPDMQASQAASQRPQGGFAWESAPIVTPAVQRQQSTSAMPPAAAPEQGTESSAPWYEGAFSDTKDKVGAGTAAIRGVGDGITFGFQDEILAGLDAAVQPLISRPENGSSADTWSQRYDENVANQRALLKTGQEQNPVTSTVGSVVGGIAPAIASGGMSLGASATGAAARQTTGRAMLQGAGVGAMYGGAYGLGSAEGDIGDRVPGALQGAALGGLVGGAVPAAIGAAKAVRNTAFNPEVRAQAQLGRALERDGLTPDQFRTQYDDLAVQHPNTAIPADAGGENVRGLVERLANTPGQARSTVVETLAQRQAAQRTRISDSARSLSGVNRSADTAIDETMAQRAREAGPLYAAAHAEEVPWTPELESLMKRPAMQAAYRDAERRAANQGRKFDGQFMEIAPDGTITAKAVPRTGDLDVIKQNLDGQVERLLNSGARSEARDIVGIRNDLLSVMDASAPTYAQARAVFAGHSRYLDGVDHGAMIMKPNISPERWASDIARLNPSEQEAVRIGAISSIIGKIGNDAAAMPDITKYLRSPNGRAKIAAILPDDAARQRWESSLNHEIEVSRLSGRALGNSATARRQAEIDEANGVMSDLVAIGFSASSGTGLMHTLLRSLPRAAGARINERSQRVLANALTSKDGLDALTGVLPRAVVGRNVPAVASIAAGQDGSTDAARRASQRQNEIQAATAGYYQTQGAANQALRQARIRNEYEAFKVPGTGAWSIRAKEQSAPSI</sequence>
<evidence type="ECO:0000313" key="3">
    <source>
        <dbReference type="Proteomes" id="UP000280292"/>
    </source>
</evidence>
<organism evidence="2 3">
    <name type="scientific">Pseudomonas syringae pv. ribicola</name>
    <dbReference type="NCBI Taxonomy" id="55398"/>
    <lineage>
        <taxon>Bacteria</taxon>
        <taxon>Pseudomonadati</taxon>
        <taxon>Pseudomonadota</taxon>
        <taxon>Gammaproteobacteria</taxon>
        <taxon>Pseudomonadales</taxon>
        <taxon>Pseudomonadaceae</taxon>
        <taxon>Pseudomonas</taxon>
    </lineage>
</organism>
<dbReference type="EMBL" id="RBNR01000300">
    <property type="protein sequence ID" value="RML40108.1"/>
    <property type="molecule type" value="Genomic_DNA"/>
</dbReference>
<feature type="compositionally biased region" description="Polar residues" evidence="1">
    <location>
        <begin position="19"/>
        <end position="36"/>
    </location>
</feature>
<proteinExistence type="predicted"/>
<comment type="caution">
    <text evidence="2">The sequence shown here is derived from an EMBL/GenBank/DDBJ whole genome shotgun (WGS) entry which is preliminary data.</text>
</comment>
<dbReference type="Proteomes" id="UP000280292">
    <property type="component" value="Unassembled WGS sequence"/>
</dbReference>
<feature type="region of interest" description="Disordered" evidence="1">
    <location>
        <begin position="51"/>
        <end position="79"/>
    </location>
</feature>
<gene>
    <name evidence="2" type="ORF">ALQ95_04600</name>
</gene>
<evidence type="ECO:0000313" key="2">
    <source>
        <dbReference type="EMBL" id="RML40108.1"/>
    </source>
</evidence>
<accession>A0A3M2VNZ0</accession>
<evidence type="ECO:0000256" key="1">
    <source>
        <dbReference type="SAM" id="MobiDB-lite"/>
    </source>
</evidence>
<feature type="region of interest" description="Disordered" evidence="1">
    <location>
        <begin position="1"/>
        <end position="38"/>
    </location>
</feature>
<reference evidence="2 3" key="1">
    <citation type="submission" date="2018-08" db="EMBL/GenBank/DDBJ databases">
        <title>Recombination of ecologically and evolutionarily significant loci maintains genetic cohesion in the Pseudomonas syringae species complex.</title>
        <authorList>
            <person name="Dillon M."/>
            <person name="Thakur S."/>
            <person name="Almeida R.N.D."/>
            <person name="Weir B.S."/>
            <person name="Guttman D.S."/>
        </authorList>
    </citation>
    <scope>NUCLEOTIDE SEQUENCE [LARGE SCALE GENOMIC DNA]</scope>
    <source>
        <strain evidence="2 3">ICMP 3883</strain>
    </source>
</reference>
<name>A0A3M2VNZ0_PSESI</name>
<protein>
    <submittedName>
        <fullName evidence="2">Uncharacterized protein</fullName>
    </submittedName>
</protein>
<dbReference type="AlphaFoldDB" id="A0A3M2VNZ0"/>